<dbReference type="GO" id="GO:0005886">
    <property type="term" value="C:plasma membrane"/>
    <property type="evidence" value="ECO:0007669"/>
    <property type="project" value="UniProtKB-SubCell"/>
</dbReference>
<dbReference type="AlphaFoldDB" id="A0A840BR00"/>
<protein>
    <recommendedName>
        <fullName evidence="7">TRAP transporter small permease protein</fullName>
    </recommendedName>
</protein>
<proteinExistence type="inferred from homology"/>
<feature type="domain" description="Tripartite ATP-independent periplasmic transporters DctQ component" evidence="8">
    <location>
        <begin position="36"/>
        <end position="162"/>
    </location>
</feature>
<keyword evidence="3" id="KW-1003">Cell membrane</keyword>
<comment type="subcellular location">
    <subcellularLocation>
        <location evidence="7">Cell inner membrane</location>
        <topology evidence="7">Multi-pass membrane protein</topology>
    </subcellularLocation>
    <subcellularLocation>
        <location evidence="1">Cell membrane</location>
        <topology evidence="1">Multi-pass membrane protein</topology>
    </subcellularLocation>
</comment>
<dbReference type="EMBL" id="JACIET010000002">
    <property type="protein sequence ID" value="MBB4013889.1"/>
    <property type="molecule type" value="Genomic_DNA"/>
</dbReference>
<keyword evidence="5 7" id="KW-1133">Transmembrane helix</keyword>
<feature type="transmembrane region" description="Helical" evidence="7">
    <location>
        <begin position="58"/>
        <end position="77"/>
    </location>
</feature>
<evidence type="ECO:0000313" key="10">
    <source>
        <dbReference type="Proteomes" id="UP000561045"/>
    </source>
</evidence>
<evidence type="ECO:0000256" key="4">
    <source>
        <dbReference type="ARBA" id="ARBA00022692"/>
    </source>
</evidence>
<evidence type="ECO:0000256" key="5">
    <source>
        <dbReference type="ARBA" id="ARBA00022989"/>
    </source>
</evidence>
<name>A0A840BR00_9RHOO</name>
<dbReference type="InterPro" id="IPR055348">
    <property type="entry name" value="DctQ"/>
</dbReference>
<evidence type="ECO:0000256" key="2">
    <source>
        <dbReference type="ARBA" id="ARBA00022448"/>
    </source>
</evidence>
<accession>A0A840BR00</accession>
<comment type="caution">
    <text evidence="9">The sequence shown here is derived from an EMBL/GenBank/DDBJ whole genome shotgun (WGS) entry which is preliminary data.</text>
</comment>
<comment type="function">
    <text evidence="7">Part of the tripartite ATP-independent periplasmic (TRAP) transport system.</text>
</comment>
<keyword evidence="6 7" id="KW-0472">Membrane</keyword>
<dbReference type="RefSeq" id="WP_207064472.1">
    <property type="nucleotide sequence ID" value="NZ_BAABLE010000005.1"/>
</dbReference>
<organism evidence="9 10">
    <name type="scientific">Niveibacterium umoris</name>
    <dbReference type="NCBI Taxonomy" id="1193620"/>
    <lineage>
        <taxon>Bacteria</taxon>
        <taxon>Pseudomonadati</taxon>
        <taxon>Pseudomonadota</taxon>
        <taxon>Betaproteobacteria</taxon>
        <taxon>Rhodocyclales</taxon>
        <taxon>Rhodocyclaceae</taxon>
        <taxon>Niveibacterium</taxon>
    </lineage>
</organism>
<gene>
    <name evidence="9" type="ORF">GGR36_003235</name>
</gene>
<sequence>MRLPAQAAMRAMRPALDVLLSRALMLGGVLVIPVSLLLCLQWPLRDWLHHWSREANDLAQWLFALYVAMAITAATRARSHLASHLLAHRYRSRTRHALERAAAALVLLPFSLFLIWAGAPAAWQSVLQREGFPDTYNPGYFMIRVAGLLLAVLVALQALLDLLPADDA</sequence>
<comment type="subunit">
    <text evidence="7">The complex comprises the extracytoplasmic solute receptor protein and the two transmembrane proteins.</text>
</comment>
<evidence type="ECO:0000256" key="3">
    <source>
        <dbReference type="ARBA" id="ARBA00022475"/>
    </source>
</evidence>
<dbReference type="GO" id="GO:0022857">
    <property type="term" value="F:transmembrane transporter activity"/>
    <property type="evidence" value="ECO:0007669"/>
    <property type="project" value="UniProtKB-UniRule"/>
</dbReference>
<keyword evidence="7" id="KW-0997">Cell inner membrane</keyword>
<evidence type="ECO:0000256" key="1">
    <source>
        <dbReference type="ARBA" id="ARBA00004651"/>
    </source>
</evidence>
<feature type="transmembrane region" description="Helical" evidence="7">
    <location>
        <begin position="98"/>
        <end position="119"/>
    </location>
</feature>
<evidence type="ECO:0000259" key="8">
    <source>
        <dbReference type="Pfam" id="PF04290"/>
    </source>
</evidence>
<feature type="transmembrane region" description="Helical" evidence="7">
    <location>
        <begin position="139"/>
        <end position="160"/>
    </location>
</feature>
<reference evidence="9 10" key="1">
    <citation type="submission" date="2020-08" db="EMBL/GenBank/DDBJ databases">
        <title>Genomic Encyclopedia of Type Strains, Phase IV (KMG-IV): sequencing the most valuable type-strain genomes for metagenomic binning, comparative biology and taxonomic classification.</title>
        <authorList>
            <person name="Goeker M."/>
        </authorList>
    </citation>
    <scope>NUCLEOTIDE SEQUENCE [LARGE SCALE GENOMIC DNA]</scope>
    <source>
        <strain evidence="9 10">DSM 106739</strain>
    </source>
</reference>
<dbReference type="Proteomes" id="UP000561045">
    <property type="component" value="Unassembled WGS sequence"/>
</dbReference>
<keyword evidence="10" id="KW-1185">Reference proteome</keyword>
<keyword evidence="2 7" id="KW-0813">Transport</keyword>
<evidence type="ECO:0000256" key="6">
    <source>
        <dbReference type="ARBA" id="ARBA00023136"/>
    </source>
</evidence>
<feature type="transmembrane region" description="Helical" evidence="7">
    <location>
        <begin position="20"/>
        <end position="38"/>
    </location>
</feature>
<comment type="similarity">
    <text evidence="7">Belongs to the TRAP transporter small permease family.</text>
</comment>
<keyword evidence="4 7" id="KW-0812">Transmembrane</keyword>
<evidence type="ECO:0000256" key="7">
    <source>
        <dbReference type="RuleBase" id="RU369079"/>
    </source>
</evidence>
<evidence type="ECO:0000313" key="9">
    <source>
        <dbReference type="EMBL" id="MBB4013889.1"/>
    </source>
</evidence>
<dbReference type="Pfam" id="PF04290">
    <property type="entry name" value="DctQ"/>
    <property type="match status" value="1"/>
</dbReference>